<feature type="region of interest" description="Disordered" evidence="1">
    <location>
        <begin position="46"/>
        <end position="83"/>
    </location>
</feature>
<comment type="caution">
    <text evidence="2">The sequence shown here is derived from an EMBL/GenBank/DDBJ whole genome shotgun (WGS) entry which is preliminary data.</text>
</comment>
<evidence type="ECO:0000313" key="2">
    <source>
        <dbReference type="EMBL" id="CAH3133006.1"/>
    </source>
</evidence>
<dbReference type="EMBL" id="CALNXJ010000027">
    <property type="protein sequence ID" value="CAH3133006.1"/>
    <property type="molecule type" value="Genomic_DNA"/>
</dbReference>
<feature type="region of interest" description="Disordered" evidence="1">
    <location>
        <begin position="229"/>
        <end position="340"/>
    </location>
</feature>
<proteinExistence type="predicted"/>
<feature type="compositionally biased region" description="Basic and acidic residues" evidence="1">
    <location>
        <begin position="61"/>
        <end position="70"/>
    </location>
</feature>
<name>A0AAU9X0M9_9CNID</name>
<feature type="region of interest" description="Disordered" evidence="1">
    <location>
        <begin position="1"/>
        <end position="20"/>
    </location>
</feature>
<feature type="compositionally biased region" description="Basic and acidic residues" evidence="1">
    <location>
        <begin position="229"/>
        <end position="280"/>
    </location>
</feature>
<dbReference type="AlphaFoldDB" id="A0AAU9X0M9"/>
<keyword evidence="3" id="KW-1185">Reference proteome</keyword>
<reference evidence="2 3" key="1">
    <citation type="submission" date="2022-05" db="EMBL/GenBank/DDBJ databases">
        <authorList>
            <consortium name="Genoscope - CEA"/>
            <person name="William W."/>
        </authorList>
    </citation>
    <scope>NUCLEOTIDE SEQUENCE [LARGE SCALE GENOMIC DNA]</scope>
</reference>
<dbReference type="Proteomes" id="UP001159428">
    <property type="component" value="Unassembled WGS sequence"/>
</dbReference>
<feature type="compositionally biased region" description="Polar residues" evidence="1">
    <location>
        <begin position="50"/>
        <end position="60"/>
    </location>
</feature>
<feature type="compositionally biased region" description="Basic and acidic residues" evidence="1">
    <location>
        <begin position="1"/>
        <end position="15"/>
    </location>
</feature>
<feature type="compositionally biased region" description="Acidic residues" evidence="1">
    <location>
        <begin position="303"/>
        <end position="318"/>
    </location>
</feature>
<evidence type="ECO:0000313" key="3">
    <source>
        <dbReference type="Proteomes" id="UP001159428"/>
    </source>
</evidence>
<gene>
    <name evidence="2" type="ORF">PMEA_00015327</name>
</gene>
<organism evidence="2 3">
    <name type="scientific">Pocillopora meandrina</name>
    <dbReference type="NCBI Taxonomy" id="46732"/>
    <lineage>
        <taxon>Eukaryota</taxon>
        <taxon>Metazoa</taxon>
        <taxon>Cnidaria</taxon>
        <taxon>Anthozoa</taxon>
        <taxon>Hexacorallia</taxon>
        <taxon>Scleractinia</taxon>
        <taxon>Astrocoeniina</taxon>
        <taxon>Pocilloporidae</taxon>
        <taxon>Pocillopora</taxon>
    </lineage>
</organism>
<feature type="compositionally biased region" description="Basic and acidic residues" evidence="1">
    <location>
        <begin position="288"/>
        <end position="302"/>
    </location>
</feature>
<evidence type="ECO:0000256" key="1">
    <source>
        <dbReference type="SAM" id="MobiDB-lite"/>
    </source>
</evidence>
<protein>
    <submittedName>
        <fullName evidence="2">Uncharacterized protein</fullName>
    </submittedName>
</protein>
<sequence length="340" mass="39994">MNLRETQEKKQKEKANAIPSTDSAKYVSYYWRAKETPPNVRRRLPRQLTPIKTESKQQVCNDEKELREESSASEVSSAAREEVTPDFECNVVPVYEQELGIRTEADFSGSEFGDDFKRLSISSDEKAMPHVPPWLREDYKEKEKTSDHINFVKSDATVTSSAQNIQLKTEKKMDENDISEEELDCTSFTESRGYKRKMAELDEKSRRLKAQFAEENRQTIESMNEIVEEIKQSQAREDGITNEIEEMRRRQDEIKDDLKSLDEMAQRRELEDKKWKEKMDKKKKKVARKLEKIRAERRKYQEETGDENESTEEHDQPDENQMKVQRVRAANVSPRQTKPL</sequence>
<accession>A0AAU9X0M9</accession>